<feature type="chain" id="PRO_5038393439" description="Secreted protein" evidence="1">
    <location>
        <begin position="24"/>
        <end position="131"/>
    </location>
</feature>
<reference evidence="2" key="2">
    <citation type="journal article" date="2021" name="PeerJ">
        <title>Extensive microbial diversity within the chicken gut microbiome revealed by metagenomics and culture.</title>
        <authorList>
            <person name="Gilroy R."/>
            <person name="Ravi A."/>
            <person name="Getino M."/>
            <person name="Pursley I."/>
            <person name="Horton D.L."/>
            <person name="Alikhan N.F."/>
            <person name="Baker D."/>
            <person name="Gharbi K."/>
            <person name="Hall N."/>
            <person name="Watson M."/>
            <person name="Adriaenssens E.M."/>
            <person name="Foster-Nyarko E."/>
            <person name="Jarju S."/>
            <person name="Secka A."/>
            <person name="Antonio M."/>
            <person name="Oren A."/>
            <person name="Chaudhuri R.R."/>
            <person name="La Ragione R."/>
            <person name="Hildebrand F."/>
            <person name="Pallen M.J."/>
        </authorList>
    </citation>
    <scope>NUCLEOTIDE SEQUENCE</scope>
    <source>
        <strain evidence="2">ChiGjej3B3-5194</strain>
    </source>
</reference>
<dbReference type="Proteomes" id="UP000886742">
    <property type="component" value="Unassembled WGS sequence"/>
</dbReference>
<feature type="non-terminal residue" evidence="2">
    <location>
        <position position="131"/>
    </location>
</feature>
<comment type="caution">
    <text evidence="2">The sequence shown here is derived from an EMBL/GenBank/DDBJ whole genome shotgun (WGS) entry which is preliminary data.</text>
</comment>
<dbReference type="AlphaFoldDB" id="A0A9D1JWP7"/>
<reference evidence="2" key="1">
    <citation type="submission" date="2020-10" db="EMBL/GenBank/DDBJ databases">
        <authorList>
            <person name="Gilroy R."/>
        </authorList>
    </citation>
    <scope>NUCLEOTIDE SEQUENCE</scope>
    <source>
        <strain evidence="2">ChiGjej3B3-5194</strain>
    </source>
</reference>
<feature type="signal peptide" evidence="1">
    <location>
        <begin position="1"/>
        <end position="23"/>
    </location>
</feature>
<name>A0A9D1JWP7_9PROT</name>
<gene>
    <name evidence="2" type="ORF">IAD02_04270</name>
</gene>
<organism evidence="2 3">
    <name type="scientific">Candidatus Enterousia intestinigallinarum</name>
    <dbReference type="NCBI Taxonomy" id="2840790"/>
    <lineage>
        <taxon>Bacteria</taxon>
        <taxon>Pseudomonadati</taxon>
        <taxon>Pseudomonadota</taxon>
        <taxon>Alphaproteobacteria</taxon>
        <taxon>Candidatus Enterousia</taxon>
    </lineage>
</organism>
<dbReference type="EMBL" id="DVJI01000013">
    <property type="protein sequence ID" value="HIS71168.1"/>
    <property type="molecule type" value="Genomic_DNA"/>
</dbReference>
<evidence type="ECO:0008006" key="4">
    <source>
        <dbReference type="Google" id="ProtNLM"/>
    </source>
</evidence>
<sequence>MIKSKGIFAVSFIAMMVAGGAYANIASQGYVDQQIDTRQVAGDYATNTALSSVRTTATSAQSAATAAQTAADDAADAADAAAKAAATAQSTANAKVSTAQGSSAANKAVITNASGNITTGTISSAMITDGT</sequence>
<evidence type="ECO:0000256" key="1">
    <source>
        <dbReference type="SAM" id="SignalP"/>
    </source>
</evidence>
<evidence type="ECO:0000313" key="2">
    <source>
        <dbReference type="EMBL" id="HIS71168.1"/>
    </source>
</evidence>
<protein>
    <recommendedName>
        <fullName evidence="4">Secreted protein</fullName>
    </recommendedName>
</protein>
<proteinExistence type="predicted"/>
<evidence type="ECO:0000313" key="3">
    <source>
        <dbReference type="Proteomes" id="UP000886742"/>
    </source>
</evidence>
<keyword evidence="1" id="KW-0732">Signal</keyword>
<accession>A0A9D1JWP7</accession>